<reference evidence="4" key="1">
    <citation type="submission" date="2023-06" db="EMBL/GenBank/DDBJ databases">
        <title>Identification and characterization of horizontal gene transfer across gut microbiota members of farm animals based on homology search.</title>
        <authorList>
            <person name="Zeman M."/>
            <person name="Kubasova T."/>
            <person name="Jahodarova E."/>
            <person name="Nykrynova M."/>
            <person name="Rychlik I."/>
        </authorList>
    </citation>
    <scope>NUCLEOTIDE SEQUENCE [LARGE SCALE GENOMIC DNA]</scope>
    <source>
        <strain evidence="4">ET341</strain>
    </source>
</reference>
<gene>
    <name evidence="3" type="ORF">QUV98_01325</name>
</gene>
<evidence type="ECO:0000313" key="4">
    <source>
        <dbReference type="Proteomes" id="UP001529275"/>
    </source>
</evidence>
<evidence type="ECO:0000259" key="2">
    <source>
        <dbReference type="Pfam" id="PF00155"/>
    </source>
</evidence>
<dbReference type="InterPro" id="IPR015421">
    <property type="entry name" value="PyrdxlP-dep_Trfase_major"/>
</dbReference>
<reference evidence="3 4" key="2">
    <citation type="submission" date="2023-06" db="EMBL/GenBank/DDBJ databases">
        <authorList>
            <person name="Zeman M."/>
            <person name="Kubasova T."/>
            <person name="Jahodarova E."/>
            <person name="Nykrynova M."/>
            <person name="Rychlik I."/>
        </authorList>
    </citation>
    <scope>NUCLEOTIDE SEQUENCE [LARGE SCALE GENOMIC DNA]</scope>
    <source>
        <strain evidence="3 4">ET341</strain>
    </source>
</reference>
<protein>
    <recommendedName>
        <fullName evidence="1">Aminotransferase</fullName>
        <ecNumber evidence="1">2.6.1.-</ecNumber>
    </recommendedName>
</protein>
<dbReference type="RefSeq" id="WP_087303673.1">
    <property type="nucleotide sequence ID" value="NZ_JAUDCK010000002.1"/>
</dbReference>
<dbReference type="InterPro" id="IPR015424">
    <property type="entry name" value="PyrdxlP-dep_Trfase"/>
</dbReference>
<dbReference type="PANTHER" id="PTHR43510">
    <property type="entry name" value="AMINOTRANSFERASE FUNCTION, HYPOTHETICAL (EUROFUNG)"/>
    <property type="match status" value="1"/>
</dbReference>
<keyword evidence="1 3" id="KW-0032">Aminotransferase</keyword>
<dbReference type="EC" id="2.6.1.-" evidence="1"/>
<evidence type="ECO:0000313" key="3">
    <source>
        <dbReference type="EMBL" id="MDM8194951.1"/>
    </source>
</evidence>
<proteinExistence type="inferred from homology"/>
<dbReference type="Pfam" id="PF00155">
    <property type="entry name" value="Aminotran_1_2"/>
    <property type="match status" value="1"/>
</dbReference>
<keyword evidence="1" id="KW-0808">Transferase</keyword>
<dbReference type="PROSITE" id="PS00105">
    <property type="entry name" value="AA_TRANSFER_CLASS_1"/>
    <property type="match status" value="1"/>
</dbReference>
<dbReference type="Gene3D" id="3.90.1150.10">
    <property type="entry name" value="Aspartate Aminotransferase, domain 1"/>
    <property type="match status" value="1"/>
</dbReference>
<dbReference type="EMBL" id="JAUDCK010000002">
    <property type="protein sequence ID" value="MDM8194951.1"/>
    <property type="molecule type" value="Genomic_DNA"/>
</dbReference>
<dbReference type="InterPro" id="IPR004838">
    <property type="entry name" value="NHTrfase_class1_PyrdxlP-BS"/>
</dbReference>
<comment type="caution">
    <text evidence="3">The sequence shown here is derived from an EMBL/GenBank/DDBJ whole genome shotgun (WGS) entry which is preliminary data.</text>
</comment>
<dbReference type="PANTHER" id="PTHR43510:SF1">
    <property type="entry name" value="AMINOTRANSFERASE FUNCTION, HYPOTHETICAL (EUROFUNG)"/>
    <property type="match status" value="1"/>
</dbReference>
<dbReference type="Proteomes" id="UP001529275">
    <property type="component" value="Unassembled WGS sequence"/>
</dbReference>
<keyword evidence="4" id="KW-1185">Reference proteome</keyword>
<dbReference type="InterPro" id="IPR004839">
    <property type="entry name" value="Aminotransferase_I/II_large"/>
</dbReference>
<comment type="cofactor">
    <cofactor evidence="1">
        <name>pyridoxal 5'-phosphate</name>
        <dbReference type="ChEBI" id="CHEBI:597326"/>
    </cofactor>
</comment>
<dbReference type="Gene3D" id="3.40.640.10">
    <property type="entry name" value="Type I PLP-dependent aspartate aminotransferase-like (Major domain)"/>
    <property type="match status" value="1"/>
</dbReference>
<feature type="domain" description="Aminotransferase class I/classII large" evidence="2">
    <location>
        <begin position="40"/>
        <end position="357"/>
    </location>
</feature>
<dbReference type="CDD" id="cd00609">
    <property type="entry name" value="AAT_like"/>
    <property type="match status" value="1"/>
</dbReference>
<name>A0ABT7UFN9_9FIRM</name>
<evidence type="ECO:0000256" key="1">
    <source>
        <dbReference type="RuleBase" id="RU000481"/>
    </source>
</evidence>
<dbReference type="SUPFAM" id="SSF53383">
    <property type="entry name" value="PLP-dependent transferases"/>
    <property type="match status" value="1"/>
</dbReference>
<accession>A0ABT7UFN9</accession>
<dbReference type="GO" id="GO:0008483">
    <property type="term" value="F:transaminase activity"/>
    <property type="evidence" value="ECO:0007669"/>
    <property type="project" value="UniProtKB-KW"/>
</dbReference>
<dbReference type="InterPro" id="IPR015422">
    <property type="entry name" value="PyrdxlP-dep_Trfase_small"/>
</dbReference>
<organism evidence="3 4">
    <name type="scientific">Massilimicrobiota timonensis</name>
    <dbReference type="NCBI Taxonomy" id="1776392"/>
    <lineage>
        <taxon>Bacteria</taxon>
        <taxon>Bacillati</taxon>
        <taxon>Bacillota</taxon>
        <taxon>Erysipelotrichia</taxon>
        <taxon>Erysipelotrichales</taxon>
        <taxon>Erysipelotrichaceae</taxon>
        <taxon>Massilimicrobiota</taxon>
    </lineage>
</organism>
<comment type="similarity">
    <text evidence="1">Belongs to the class-I pyridoxal-phosphate-dependent aminotransferase family.</text>
</comment>
<sequence length="379" mass="43651">MKLNEFKVETWMTDHENDCQYNLTETCVSSLSLLELQQFVQEDIAKQMMSMKMDYGPIVGSTRLKKAILSLYEQGGLENITITHGAINANELVLMSLLEKGDHVISLFPTYQQMYDFPLSLGCEVSLIPLKEENDWLPTIEDFESCIQEHTKMICLNSPNNPTGTTIPLSLMKDIIKLAQKYDCYILCDEIYRGVDTESLELYPSFSDYYDKAIVTQSLSKVFSFAGLRLGWIKGPQEVIDLVNYRRDYHIISSGPLDDYLACLVLENKDVILKRSRDICQTNKLILKKWLDQEPLVSCVIPRHGTVCFLHYHLDIPSAEFCEKLQKETGVFFVPGSAFDIEYHLRFGFTQDEKVIKEGLITFSKWLRQFDHQSIDIQL</sequence>